<dbReference type="GO" id="GO:0003700">
    <property type="term" value="F:DNA-binding transcription factor activity"/>
    <property type="evidence" value="ECO:0007669"/>
    <property type="project" value="TreeGrafter"/>
</dbReference>
<accession>A0A1A0QP74</accession>
<dbReference type="Pfam" id="PF02909">
    <property type="entry name" value="TetR_C_1"/>
    <property type="match status" value="1"/>
</dbReference>
<dbReference type="GO" id="GO:0000976">
    <property type="term" value="F:transcription cis-regulatory region binding"/>
    <property type="evidence" value="ECO:0007669"/>
    <property type="project" value="TreeGrafter"/>
</dbReference>
<protein>
    <submittedName>
        <fullName evidence="6">TetR family transcriptional regulator</fullName>
    </submittedName>
</protein>
<gene>
    <name evidence="6" type="ORF">BST23_11815</name>
</gene>
<dbReference type="EMBL" id="MVHP01000011">
    <property type="protein sequence ID" value="ORA66068.1"/>
    <property type="molecule type" value="Genomic_DNA"/>
</dbReference>
<evidence type="ECO:0000259" key="5">
    <source>
        <dbReference type="PROSITE" id="PS50977"/>
    </source>
</evidence>
<reference evidence="6 7" key="1">
    <citation type="submission" date="2017-02" db="EMBL/GenBank/DDBJ databases">
        <title>The new phylogeny of genus Mycobacterium.</title>
        <authorList>
            <person name="Tortoli E."/>
            <person name="Trovato A."/>
            <person name="Cirillo D.M."/>
        </authorList>
    </citation>
    <scope>NUCLEOTIDE SEQUENCE [LARGE SCALE GENOMIC DNA]</scope>
    <source>
        <strain evidence="6 7">FI-09383</strain>
    </source>
</reference>
<dbReference type="SUPFAM" id="SSF46689">
    <property type="entry name" value="Homeodomain-like"/>
    <property type="match status" value="1"/>
</dbReference>
<evidence type="ECO:0000256" key="1">
    <source>
        <dbReference type="ARBA" id="ARBA00023015"/>
    </source>
</evidence>
<dbReference type="Pfam" id="PF00440">
    <property type="entry name" value="TetR_N"/>
    <property type="match status" value="1"/>
</dbReference>
<comment type="caution">
    <text evidence="6">The sequence shown here is derived from an EMBL/GenBank/DDBJ whole genome shotgun (WGS) entry which is preliminary data.</text>
</comment>
<dbReference type="AlphaFoldDB" id="A0A0M2ZE25"/>
<dbReference type="OrthoDB" id="329481at2"/>
<accession>A0A0M2ZE25</accession>
<feature type="domain" description="HTH tetR-type" evidence="5">
    <location>
        <begin position="4"/>
        <end position="64"/>
    </location>
</feature>
<dbReference type="PANTHER" id="PTHR30055">
    <property type="entry name" value="HTH-TYPE TRANSCRIPTIONAL REGULATOR RUTR"/>
    <property type="match status" value="1"/>
</dbReference>
<dbReference type="InterPro" id="IPR009057">
    <property type="entry name" value="Homeodomain-like_sf"/>
</dbReference>
<dbReference type="SUPFAM" id="SSF48498">
    <property type="entry name" value="Tetracyclin repressor-like, C-terminal domain"/>
    <property type="match status" value="1"/>
</dbReference>
<dbReference type="InterPro" id="IPR036271">
    <property type="entry name" value="Tet_transcr_reg_TetR-rel_C_sf"/>
</dbReference>
<dbReference type="InterPro" id="IPR004111">
    <property type="entry name" value="Repressor_TetR_C"/>
</dbReference>
<dbReference type="RefSeq" id="WP_046754207.1">
    <property type="nucleotide sequence ID" value="NZ_LBNO01000116.1"/>
</dbReference>
<evidence type="ECO:0000256" key="3">
    <source>
        <dbReference type="ARBA" id="ARBA00023163"/>
    </source>
</evidence>
<keyword evidence="1" id="KW-0805">Transcription regulation</keyword>
<dbReference type="Gene3D" id="1.10.357.10">
    <property type="entry name" value="Tetracycline Repressor, domain 2"/>
    <property type="match status" value="1"/>
</dbReference>
<sequence length="211" mass="22266">MRARFTTDEIAAAALRIVDDAGVGALSMRALAAALGTGPMTVYNYVRDKEELEELVVAAVVSEVAVPEPTDDWCGDVYALAEAMWRGIRAHPAAIPLVLTRRTSSATGFAIADAMIAALKRGGLNDSDRLAAFHAVLAFVVGAAQAELAGPLTRGRDASDAAARIGAVAGAKYPNVAELSKVAMRTTIDDDFDQGLRMLLDGIAERGKRRR</sequence>
<dbReference type="GO" id="GO:0045892">
    <property type="term" value="P:negative regulation of DNA-templated transcription"/>
    <property type="evidence" value="ECO:0007669"/>
    <property type="project" value="InterPro"/>
</dbReference>
<evidence type="ECO:0000313" key="6">
    <source>
        <dbReference type="EMBL" id="ORA66068.1"/>
    </source>
</evidence>
<dbReference type="Proteomes" id="UP000192772">
    <property type="component" value="Unassembled WGS sequence"/>
</dbReference>
<evidence type="ECO:0000256" key="4">
    <source>
        <dbReference type="PROSITE-ProRule" id="PRU00335"/>
    </source>
</evidence>
<proteinExistence type="predicted"/>
<evidence type="ECO:0000256" key="2">
    <source>
        <dbReference type="ARBA" id="ARBA00023125"/>
    </source>
</evidence>
<dbReference type="PROSITE" id="PS50977">
    <property type="entry name" value="HTH_TETR_2"/>
    <property type="match status" value="1"/>
</dbReference>
<feature type="DNA-binding region" description="H-T-H motif" evidence="4">
    <location>
        <begin position="27"/>
        <end position="46"/>
    </location>
</feature>
<dbReference type="InterPro" id="IPR050109">
    <property type="entry name" value="HTH-type_TetR-like_transc_reg"/>
</dbReference>
<evidence type="ECO:0000313" key="7">
    <source>
        <dbReference type="Proteomes" id="UP000192772"/>
    </source>
</evidence>
<dbReference type="PANTHER" id="PTHR30055:SF151">
    <property type="entry name" value="TRANSCRIPTIONAL REGULATORY PROTEIN"/>
    <property type="match status" value="1"/>
</dbReference>
<dbReference type="Gene3D" id="1.10.10.60">
    <property type="entry name" value="Homeodomain-like"/>
    <property type="match status" value="1"/>
</dbReference>
<dbReference type="STRING" id="81858.BST23_11815"/>
<name>A0A0M2ZE25_9MYCO</name>
<keyword evidence="3" id="KW-0804">Transcription</keyword>
<dbReference type="InterPro" id="IPR001647">
    <property type="entry name" value="HTH_TetR"/>
</dbReference>
<organism evidence="6 7">
    <name type="scientific">Mycolicibacterium elephantis</name>
    <dbReference type="NCBI Taxonomy" id="81858"/>
    <lineage>
        <taxon>Bacteria</taxon>
        <taxon>Bacillati</taxon>
        <taxon>Actinomycetota</taxon>
        <taxon>Actinomycetes</taxon>
        <taxon>Mycobacteriales</taxon>
        <taxon>Mycobacteriaceae</taxon>
        <taxon>Mycolicibacterium</taxon>
    </lineage>
</organism>
<keyword evidence="2 4" id="KW-0238">DNA-binding</keyword>